<feature type="domain" description="Resuscitation-promoting factor core lysozyme-like" evidence="4">
    <location>
        <begin position="35"/>
        <end position="72"/>
    </location>
</feature>
<dbReference type="RefSeq" id="WP_164325372.1">
    <property type="nucleotide sequence ID" value="NZ_JAAGLU010000800.1"/>
</dbReference>
<dbReference type="Pfam" id="PF06737">
    <property type="entry name" value="Transglycosylas"/>
    <property type="match status" value="1"/>
</dbReference>
<sequence>MPARRRTTALASLTATVAIGASAALSLGTTSASAASVATWDKVAQCESSGNWSINNGNGYYGGLQFSASTWR</sequence>
<keyword evidence="3" id="KW-0732">Signal</keyword>
<name>A0A6B3CAB9_9ACTN</name>
<dbReference type="InterPro" id="IPR023346">
    <property type="entry name" value="Lysozyme-like_dom_sf"/>
</dbReference>
<feature type="signal peptide" evidence="3">
    <location>
        <begin position="1"/>
        <end position="34"/>
    </location>
</feature>
<reference evidence="5" key="1">
    <citation type="submission" date="2020-01" db="EMBL/GenBank/DDBJ databases">
        <title>Insect and environment-associated Actinomycetes.</title>
        <authorList>
            <person name="Currrie C."/>
            <person name="Chevrette M."/>
            <person name="Carlson C."/>
            <person name="Stubbendieck R."/>
            <person name="Wendt-Pienkowski E."/>
        </authorList>
    </citation>
    <scope>NUCLEOTIDE SEQUENCE</scope>
    <source>
        <strain evidence="5">SID12501</strain>
    </source>
</reference>
<dbReference type="InterPro" id="IPR010618">
    <property type="entry name" value="RPF"/>
</dbReference>
<comment type="similarity">
    <text evidence="1">Belongs to the transglycosylase family. Rpf subfamily.</text>
</comment>
<gene>
    <name evidence="5" type="ORF">G3I71_48530</name>
</gene>
<dbReference type="Gene3D" id="1.10.530.10">
    <property type="match status" value="1"/>
</dbReference>
<evidence type="ECO:0000256" key="3">
    <source>
        <dbReference type="SAM" id="SignalP"/>
    </source>
</evidence>
<organism evidence="5">
    <name type="scientific">Streptomyces sp. SID12501</name>
    <dbReference type="NCBI Taxonomy" id="2706042"/>
    <lineage>
        <taxon>Bacteria</taxon>
        <taxon>Bacillati</taxon>
        <taxon>Actinomycetota</taxon>
        <taxon>Actinomycetes</taxon>
        <taxon>Kitasatosporales</taxon>
        <taxon>Streptomycetaceae</taxon>
        <taxon>Streptomyces</taxon>
    </lineage>
</organism>
<feature type="chain" id="PRO_5025461295" evidence="3">
    <location>
        <begin position="35"/>
        <end position="72"/>
    </location>
</feature>
<keyword evidence="2" id="KW-0378">Hydrolase</keyword>
<dbReference type="EMBL" id="JAAGLU010000800">
    <property type="protein sequence ID" value="NEC93406.1"/>
    <property type="molecule type" value="Genomic_DNA"/>
</dbReference>
<evidence type="ECO:0000256" key="1">
    <source>
        <dbReference type="ARBA" id="ARBA00010830"/>
    </source>
</evidence>
<evidence type="ECO:0000256" key="2">
    <source>
        <dbReference type="ARBA" id="ARBA00022801"/>
    </source>
</evidence>
<evidence type="ECO:0000259" key="4">
    <source>
        <dbReference type="Pfam" id="PF06737"/>
    </source>
</evidence>
<proteinExistence type="inferred from homology"/>
<dbReference type="AlphaFoldDB" id="A0A6B3CAB9"/>
<accession>A0A6B3CAB9</accession>
<protein>
    <submittedName>
        <fullName evidence="5">Transglycosylase family protein</fullName>
    </submittedName>
</protein>
<comment type="caution">
    <text evidence="5">The sequence shown here is derived from an EMBL/GenBank/DDBJ whole genome shotgun (WGS) entry which is preliminary data.</text>
</comment>
<feature type="non-terminal residue" evidence="5">
    <location>
        <position position="72"/>
    </location>
</feature>
<dbReference type="SUPFAM" id="SSF53955">
    <property type="entry name" value="Lysozyme-like"/>
    <property type="match status" value="1"/>
</dbReference>
<evidence type="ECO:0000313" key="5">
    <source>
        <dbReference type="EMBL" id="NEC93406.1"/>
    </source>
</evidence>
<dbReference type="GO" id="GO:0016787">
    <property type="term" value="F:hydrolase activity"/>
    <property type="evidence" value="ECO:0007669"/>
    <property type="project" value="UniProtKB-KW"/>
</dbReference>